<evidence type="ECO:0000256" key="1">
    <source>
        <dbReference type="SAM" id="SignalP"/>
    </source>
</evidence>
<gene>
    <name evidence="2" type="ORF">PanWU01x14_343250</name>
</gene>
<evidence type="ECO:0000313" key="2">
    <source>
        <dbReference type="EMBL" id="PON34606.1"/>
    </source>
</evidence>
<reference evidence="3" key="1">
    <citation type="submission" date="2016-06" db="EMBL/GenBank/DDBJ databases">
        <title>Parallel loss of symbiosis genes in relatives of nitrogen-fixing non-legume Parasponia.</title>
        <authorList>
            <person name="Van Velzen R."/>
            <person name="Holmer R."/>
            <person name="Bu F."/>
            <person name="Rutten L."/>
            <person name="Van Zeijl A."/>
            <person name="Liu W."/>
            <person name="Santuari L."/>
            <person name="Cao Q."/>
            <person name="Sharma T."/>
            <person name="Shen D."/>
            <person name="Roswanjaya Y."/>
            <person name="Wardhani T."/>
            <person name="Kalhor M.S."/>
            <person name="Jansen J."/>
            <person name="Van den Hoogen J."/>
            <person name="Gungor B."/>
            <person name="Hartog M."/>
            <person name="Hontelez J."/>
            <person name="Verver J."/>
            <person name="Yang W.-C."/>
            <person name="Schijlen E."/>
            <person name="Repin R."/>
            <person name="Schilthuizen M."/>
            <person name="Schranz E."/>
            <person name="Heidstra R."/>
            <person name="Miyata K."/>
            <person name="Fedorova E."/>
            <person name="Kohlen W."/>
            <person name="Bisseling T."/>
            <person name="Smit S."/>
            <person name="Geurts R."/>
        </authorList>
    </citation>
    <scope>NUCLEOTIDE SEQUENCE [LARGE SCALE GENOMIC DNA]</scope>
    <source>
        <strain evidence="3">cv. WU1-14</strain>
    </source>
</reference>
<dbReference type="AlphaFoldDB" id="A0A2P5ADL8"/>
<accession>A0A2P5ADL8</accession>
<feature type="chain" id="PRO_5015144636" evidence="1">
    <location>
        <begin position="20"/>
        <end position="48"/>
    </location>
</feature>
<keyword evidence="1" id="KW-0732">Signal</keyword>
<keyword evidence="3" id="KW-1185">Reference proteome</keyword>
<protein>
    <submittedName>
        <fullName evidence="2">Uncharacterized protein</fullName>
    </submittedName>
</protein>
<proteinExistence type="predicted"/>
<dbReference type="Proteomes" id="UP000237105">
    <property type="component" value="Unassembled WGS sequence"/>
</dbReference>
<feature type="signal peptide" evidence="1">
    <location>
        <begin position="1"/>
        <end position="19"/>
    </location>
</feature>
<comment type="caution">
    <text evidence="2">The sequence shown here is derived from an EMBL/GenBank/DDBJ whole genome shotgun (WGS) entry which is preliminary data.</text>
</comment>
<dbReference type="EMBL" id="JXTB01000651">
    <property type="protein sequence ID" value="PON34606.1"/>
    <property type="molecule type" value="Genomic_DNA"/>
</dbReference>
<sequence>MAEIVLETTLGLLVVITQAESCGVCMFDSDLTECRKQPDQLNNFHQTN</sequence>
<evidence type="ECO:0000313" key="3">
    <source>
        <dbReference type="Proteomes" id="UP000237105"/>
    </source>
</evidence>
<organism evidence="2 3">
    <name type="scientific">Parasponia andersonii</name>
    <name type="common">Sponia andersonii</name>
    <dbReference type="NCBI Taxonomy" id="3476"/>
    <lineage>
        <taxon>Eukaryota</taxon>
        <taxon>Viridiplantae</taxon>
        <taxon>Streptophyta</taxon>
        <taxon>Embryophyta</taxon>
        <taxon>Tracheophyta</taxon>
        <taxon>Spermatophyta</taxon>
        <taxon>Magnoliopsida</taxon>
        <taxon>eudicotyledons</taxon>
        <taxon>Gunneridae</taxon>
        <taxon>Pentapetalae</taxon>
        <taxon>rosids</taxon>
        <taxon>fabids</taxon>
        <taxon>Rosales</taxon>
        <taxon>Cannabaceae</taxon>
        <taxon>Parasponia</taxon>
    </lineage>
</organism>
<name>A0A2P5ADL8_PARAD</name>